<evidence type="ECO:0000256" key="1">
    <source>
        <dbReference type="SAM" id="Phobius"/>
    </source>
</evidence>
<dbReference type="EMBL" id="AP019367">
    <property type="protein sequence ID" value="BBH50639.1"/>
    <property type="molecule type" value="Genomic_DNA"/>
</dbReference>
<dbReference type="RefSeq" id="WP_126422613.1">
    <property type="nucleotide sequence ID" value="NZ_AP019367.1"/>
</dbReference>
<dbReference type="KEGG" id="pcat:Pcatena_12260"/>
<dbReference type="AlphaFoldDB" id="A0A3G9K8Q3"/>
<evidence type="ECO:0000313" key="3">
    <source>
        <dbReference type="Proteomes" id="UP000273154"/>
    </source>
</evidence>
<accession>A0A3G9K8Q3</accession>
<dbReference type="Proteomes" id="UP000273154">
    <property type="component" value="Chromosome"/>
</dbReference>
<feature type="transmembrane region" description="Helical" evidence="1">
    <location>
        <begin position="36"/>
        <end position="57"/>
    </location>
</feature>
<proteinExistence type="predicted"/>
<keyword evidence="3" id="KW-1185">Reference proteome</keyword>
<name>A0A3G9K8Q3_9ACTN</name>
<organism evidence="2 3">
    <name type="scientific">Parolsenella catena</name>
    <dbReference type="NCBI Taxonomy" id="2003188"/>
    <lineage>
        <taxon>Bacteria</taxon>
        <taxon>Bacillati</taxon>
        <taxon>Actinomycetota</taxon>
        <taxon>Coriobacteriia</taxon>
        <taxon>Coriobacteriales</taxon>
        <taxon>Atopobiaceae</taxon>
        <taxon>Parolsenella</taxon>
    </lineage>
</organism>
<dbReference type="GeneID" id="88849359"/>
<feature type="transmembrane region" description="Helical" evidence="1">
    <location>
        <begin position="6"/>
        <end position="24"/>
    </location>
</feature>
<feature type="transmembrane region" description="Helical" evidence="1">
    <location>
        <begin position="63"/>
        <end position="83"/>
    </location>
</feature>
<dbReference type="InterPro" id="IPR019277">
    <property type="entry name" value="DUF2304"/>
</dbReference>
<evidence type="ECO:0000313" key="2">
    <source>
        <dbReference type="EMBL" id="BBH50639.1"/>
    </source>
</evidence>
<reference evidence="3" key="1">
    <citation type="submission" date="2018-11" db="EMBL/GenBank/DDBJ databases">
        <title>Comparative genomics of Parolsenella catena and Libanicoccus massiliensis: Reclassification of Libanicoccus massiliensis as Parolsenella massiliensis comb. nov.</title>
        <authorList>
            <person name="Sakamoto M."/>
            <person name="Ikeyama N."/>
            <person name="Murakami T."/>
            <person name="Mori H."/>
            <person name="Yuki M."/>
            <person name="Ohkuma M."/>
        </authorList>
    </citation>
    <scope>NUCLEOTIDE SEQUENCE [LARGE SCALE GENOMIC DNA]</scope>
    <source>
        <strain evidence="3">JCM 31932</strain>
    </source>
</reference>
<sequence length="109" mass="12286">MTGNLRIFLLIGAALLLVLVARKIKKSQFDTHDTFFWLGLSALLILAAAFPQLVYVIADLLGFQSASNFVFLAVIAILLWRLFRLQENVVTLRRKLTTLAQEIALKDIK</sequence>
<gene>
    <name evidence="2" type="ORF">Pcatena_12260</name>
</gene>
<protein>
    <recommendedName>
        <fullName evidence="4">DUF2304 domain-containing protein</fullName>
    </recommendedName>
</protein>
<keyword evidence="1" id="KW-0472">Membrane</keyword>
<keyword evidence="1" id="KW-1133">Transmembrane helix</keyword>
<dbReference type="Pfam" id="PF10066">
    <property type="entry name" value="DUF2304"/>
    <property type="match status" value="1"/>
</dbReference>
<evidence type="ECO:0008006" key="4">
    <source>
        <dbReference type="Google" id="ProtNLM"/>
    </source>
</evidence>
<dbReference type="OrthoDB" id="3186517at2"/>
<keyword evidence="1" id="KW-0812">Transmembrane</keyword>